<evidence type="ECO:0000313" key="5">
    <source>
        <dbReference type="Proteomes" id="UP000001064"/>
    </source>
</evidence>
<protein>
    <submittedName>
        <fullName evidence="4">Uncharacterized protein</fullName>
    </submittedName>
</protein>
<keyword evidence="3" id="KW-0472">Membrane</keyword>
<keyword evidence="5" id="KW-1185">Reference proteome</keyword>
<evidence type="ECO:0000256" key="1">
    <source>
        <dbReference type="SAM" id="Coils"/>
    </source>
</evidence>
<evidence type="ECO:0000313" key="4">
    <source>
        <dbReference type="EMBL" id="EGC38657.1"/>
    </source>
</evidence>
<evidence type="ECO:0000256" key="2">
    <source>
        <dbReference type="SAM" id="MobiDB-lite"/>
    </source>
</evidence>
<keyword evidence="3" id="KW-1133">Transmembrane helix</keyword>
<feature type="compositionally biased region" description="Low complexity" evidence="2">
    <location>
        <begin position="184"/>
        <end position="206"/>
    </location>
</feature>
<gene>
    <name evidence="4" type="ORF">DICPUDRAFT_148674</name>
</gene>
<dbReference type="OrthoDB" id="18084at2759"/>
<dbReference type="GeneID" id="10506880"/>
<dbReference type="Proteomes" id="UP000001064">
    <property type="component" value="Unassembled WGS sequence"/>
</dbReference>
<dbReference type="OMA" id="CMAYSLT"/>
<keyword evidence="3" id="KW-0812">Transmembrane</keyword>
<feature type="coiled-coil region" evidence="1">
    <location>
        <begin position="261"/>
        <end position="313"/>
    </location>
</feature>
<name>F0ZBQ0_DICPU</name>
<keyword evidence="1" id="KW-0175">Coiled coil</keyword>
<dbReference type="InParanoid" id="F0ZBQ0"/>
<feature type="transmembrane region" description="Helical" evidence="3">
    <location>
        <begin position="12"/>
        <end position="29"/>
    </location>
</feature>
<dbReference type="EMBL" id="GL870972">
    <property type="protein sequence ID" value="EGC38657.1"/>
    <property type="molecule type" value="Genomic_DNA"/>
</dbReference>
<evidence type="ECO:0000256" key="3">
    <source>
        <dbReference type="SAM" id="Phobius"/>
    </source>
</evidence>
<dbReference type="VEuPathDB" id="AmoebaDB:DICPUDRAFT_148674"/>
<reference evidence="5" key="1">
    <citation type="journal article" date="2011" name="Genome Biol.">
        <title>Comparative genomics of the social amoebae Dictyostelium discoideum and Dictyostelium purpureum.</title>
        <authorList>
            <consortium name="US DOE Joint Genome Institute (JGI-PGF)"/>
            <person name="Sucgang R."/>
            <person name="Kuo A."/>
            <person name="Tian X."/>
            <person name="Salerno W."/>
            <person name="Parikh A."/>
            <person name="Feasley C.L."/>
            <person name="Dalin E."/>
            <person name="Tu H."/>
            <person name="Huang E."/>
            <person name="Barry K."/>
            <person name="Lindquist E."/>
            <person name="Shapiro H."/>
            <person name="Bruce D."/>
            <person name="Schmutz J."/>
            <person name="Salamov A."/>
            <person name="Fey P."/>
            <person name="Gaudet P."/>
            <person name="Anjard C."/>
            <person name="Babu M.M."/>
            <person name="Basu S."/>
            <person name="Bushmanova Y."/>
            <person name="van der Wel H."/>
            <person name="Katoh-Kurasawa M."/>
            <person name="Dinh C."/>
            <person name="Coutinho P.M."/>
            <person name="Saito T."/>
            <person name="Elias M."/>
            <person name="Schaap P."/>
            <person name="Kay R.R."/>
            <person name="Henrissat B."/>
            <person name="Eichinger L."/>
            <person name="Rivero F."/>
            <person name="Putnam N.H."/>
            <person name="West C.M."/>
            <person name="Loomis W.F."/>
            <person name="Chisholm R.L."/>
            <person name="Shaulsky G."/>
            <person name="Strassmann J.E."/>
            <person name="Queller D.C."/>
            <person name="Kuspa A."/>
            <person name="Grigoriev I.V."/>
        </authorList>
    </citation>
    <scope>NUCLEOTIDE SEQUENCE [LARGE SCALE GENOMIC DNA]</scope>
    <source>
        <strain evidence="5">QSDP1</strain>
    </source>
</reference>
<dbReference type="eggNOG" id="ENOG502RDD7">
    <property type="taxonomic scope" value="Eukaryota"/>
</dbReference>
<feature type="transmembrane region" description="Helical" evidence="3">
    <location>
        <begin position="41"/>
        <end position="64"/>
    </location>
</feature>
<feature type="transmembrane region" description="Helical" evidence="3">
    <location>
        <begin position="134"/>
        <end position="152"/>
    </location>
</feature>
<feature type="region of interest" description="Disordered" evidence="2">
    <location>
        <begin position="177"/>
        <end position="215"/>
    </location>
</feature>
<accession>F0ZBQ0</accession>
<dbReference type="KEGG" id="dpp:DICPUDRAFT_148674"/>
<dbReference type="FunCoup" id="F0ZBQ0">
    <property type="interactions" value="398"/>
</dbReference>
<organism evidence="4 5">
    <name type="scientific">Dictyostelium purpureum</name>
    <name type="common">Slime mold</name>
    <dbReference type="NCBI Taxonomy" id="5786"/>
    <lineage>
        <taxon>Eukaryota</taxon>
        <taxon>Amoebozoa</taxon>
        <taxon>Evosea</taxon>
        <taxon>Eumycetozoa</taxon>
        <taxon>Dictyostelia</taxon>
        <taxon>Dictyosteliales</taxon>
        <taxon>Dictyosteliaceae</taxon>
        <taxon>Dictyostelium</taxon>
    </lineage>
</organism>
<feature type="transmembrane region" description="Helical" evidence="3">
    <location>
        <begin position="95"/>
        <end position="114"/>
    </location>
</feature>
<sequence length="337" mass="38932">MFENIFDPFKSFQQIALFIIIPLLIGVHQEKISVQVAGDIIVWYIAISFGIYLFKTPLSLYFTVKEKTQLLKEQKNFFDKETYNKKDYELYQLEWRLFIFSFLSPFAALLSWYGLEKFCMAYSLTTLSNLLHPYFIIIAGFVTSYQPIISFMDNFKGRIDQIYPRLKYEPTNELYDSGSFKQPSSSLQQSSDDLGSSSSSSSSSNSATPRTPLFQSSNSLPNLAINQEALFKNIVYSHSKSTEDSLRGELGQFRIEFSNYIKNLNSDNNQLKRDIRDWTSKKSSELAKAESRILNLENQIELLQMLLEKEKSNHSSKSSDIFKIFSHWGSQKMISSK</sequence>
<dbReference type="RefSeq" id="XP_003284850.1">
    <property type="nucleotide sequence ID" value="XM_003284802.1"/>
</dbReference>
<dbReference type="AlphaFoldDB" id="F0ZBQ0"/>
<proteinExistence type="predicted"/>